<gene>
    <name evidence="3" type="ORF">ACD591_13810</name>
    <name evidence="2" type="ORF">FOE74_18415</name>
</gene>
<organism evidence="2 4">
    <name type="scientific">Rufibacter glacialis</name>
    <dbReference type="NCBI Taxonomy" id="1259555"/>
    <lineage>
        <taxon>Bacteria</taxon>
        <taxon>Pseudomonadati</taxon>
        <taxon>Bacteroidota</taxon>
        <taxon>Cytophagia</taxon>
        <taxon>Cytophagales</taxon>
        <taxon>Hymenobacteraceae</taxon>
        <taxon>Rufibacter</taxon>
    </lineage>
</organism>
<evidence type="ECO:0000256" key="1">
    <source>
        <dbReference type="SAM" id="SignalP"/>
    </source>
</evidence>
<dbReference type="Proteomes" id="UP000323866">
    <property type="component" value="Unassembled WGS sequence"/>
</dbReference>
<evidence type="ECO:0000313" key="5">
    <source>
        <dbReference type="Proteomes" id="UP001570846"/>
    </source>
</evidence>
<proteinExistence type="predicted"/>
<reference evidence="3 5" key="3">
    <citation type="submission" date="2024-08" db="EMBL/GenBank/DDBJ databases">
        <authorList>
            <person name="Wei W."/>
        </authorList>
    </citation>
    <scope>NUCLEOTIDE SEQUENCE [LARGE SCALE GENOMIC DNA]</scope>
    <source>
        <strain evidence="3 5">XU2</strain>
    </source>
</reference>
<name>A0A5M8Q753_9BACT</name>
<keyword evidence="1" id="KW-0732">Signal</keyword>
<sequence>MKTFLLPIVASVLLGAAACSVPDLNVSEGLQQDATVMPVVGRSAFRLSVGKEKGFGFGPFQLQDIQRGWTRRTGTGERSPLQVAEAYQKYSFSLVDTVQHQKVPVQAAALLNATSLQAGGVSVALDKQREFLHVAFPSPEGGEWRLSLADPGNFMERKNFLGKLSNGTLEIEVYPLYRWQGKTIPSGTALGYEFSREGHVLATVQTMNNGKVWLKNSLSPDLRLALAGACGALLLYNQLDQDNP</sequence>
<reference evidence="2 4" key="2">
    <citation type="submission" date="2019-09" db="EMBL/GenBank/DDBJ databases">
        <title>A bacterium isolated from glacier soil.</title>
        <authorList>
            <person name="Liu Q."/>
        </authorList>
    </citation>
    <scope>NUCLEOTIDE SEQUENCE [LARGE SCALE GENOMIC DNA]</scope>
    <source>
        <strain evidence="2 4">MDT1-10-3</strain>
    </source>
</reference>
<dbReference type="EMBL" id="VKKZ01000024">
    <property type="protein sequence ID" value="KAA6431073.1"/>
    <property type="molecule type" value="Genomic_DNA"/>
</dbReference>
<comment type="caution">
    <text evidence="2">The sequence shown here is derived from an EMBL/GenBank/DDBJ whole genome shotgun (WGS) entry which is preliminary data.</text>
</comment>
<keyword evidence="5" id="KW-1185">Reference proteome</keyword>
<dbReference type="Proteomes" id="UP001570846">
    <property type="component" value="Unassembled WGS sequence"/>
</dbReference>
<evidence type="ECO:0000313" key="4">
    <source>
        <dbReference type="Proteomes" id="UP000323866"/>
    </source>
</evidence>
<dbReference type="EMBL" id="JBGOGF010000007">
    <property type="protein sequence ID" value="MFA1772372.1"/>
    <property type="molecule type" value="Genomic_DNA"/>
</dbReference>
<accession>A0A5M8Q753</accession>
<feature type="chain" id="PRO_5024282558" description="Lipoprotein" evidence="1">
    <location>
        <begin position="21"/>
        <end position="244"/>
    </location>
</feature>
<dbReference type="RefSeq" id="WP_149100101.1">
    <property type="nucleotide sequence ID" value="NZ_BMMG01000007.1"/>
</dbReference>
<dbReference type="AlphaFoldDB" id="A0A5M8Q753"/>
<reference evidence="2 4" key="1">
    <citation type="submission" date="2019-07" db="EMBL/GenBank/DDBJ databases">
        <authorList>
            <person name="Qu J.-H."/>
        </authorList>
    </citation>
    <scope>NUCLEOTIDE SEQUENCE [LARGE SCALE GENOMIC DNA]</scope>
    <source>
        <strain evidence="2 4">MDT1-10-3</strain>
    </source>
</reference>
<evidence type="ECO:0000313" key="3">
    <source>
        <dbReference type="EMBL" id="MFA1772372.1"/>
    </source>
</evidence>
<evidence type="ECO:0000313" key="2">
    <source>
        <dbReference type="EMBL" id="KAA6431073.1"/>
    </source>
</evidence>
<protein>
    <recommendedName>
        <fullName evidence="6">Lipoprotein</fullName>
    </recommendedName>
</protein>
<feature type="signal peptide" evidence="1">
    <location>
        <begin position="1"/>
        <end position="20"/>
    </location>
</feature>
<dbReference type="PROSITE" id="PS51257">
    <property type="entry name" value="PROKAR_LIPOPROTEIN"/>
    <property type="match status" value="1"/>
</dbReference>
<dbReference type="OrthoDB" id="1420435at2"/>
<evidence type="ECO:0008006" key="6">
    <source>
        <dbReference type="Google" id="ProtNLM"/>
    </source>
</evidence>